<feature type="region of interest" description="Disordered" evidence="1">
    <location>
        <begin position="1"/>
        <end position="24"/>
    </location>
</feature>
<keyword evidence="3" id="KW-1185">Reference proteome</keyword>
<dbReference type="RefSeq" id="WP_379567750.1">
    <property type="nucleotide sequence ID" value="NZ_JBHSQK010000052.1"/>
</dbReference>
<dbReference type="Proteomes" id="UP001596119">
    <property type="component" value="Unassembled WGS sequence"/>
</dbReference>
<sequence length="133" mass="13961">MRADAHRAANDRAPAGRRATSSERLDDAALRRRAVLWAAVVLPPAGSVGVLDAYTGVSSTKWRIPGGSSPDRGDVSADGSQLWLSGRSDRAVNVLSTTDVSPIRTIDVGNGPHGLSVWPQPGRYSLGHPGIGR</sequence>
<dbReference type="InterPro" id="IPR011045">
    <property type="entry name" value="N2O_reductase_N"/>
</dbReference>
<name>A0ABW1ICT9_9PSEU</name>
<organism evidence="2 3">
    <name type="scientific">Pseudonocardia lutea</name>
    <dbReference type="NCBI Taxonomy" id="2172015"/>
    <lineage>
        <taxon>Bacteria</taxon>
        <taxon>Bacillati</taxon>
        <taxon>Actinomycetota</taxon>
        <taxon>Actinomycetes</taxon>
        <taxon>Pseudonocardiales</taxon>
        <taxon>Pseudonocardiaceae</taxon>
        <taxon>Pseudonocardia</taxon>
    </lineage>
</organism>
<comment type="caution">
    <text evidence="2">The sequence shown here is derived from an EMBL/GenBank/DDBJ whole genome shotgun (WGS) entry which is preliminary data.</text>
</comment>
<proteinExistence type="predicted"/>
<feature type="compositionally biased region" description="Basic and acidic residues" evidence="1">
    <location>
        <begin position="1"/>
        <end position="10"/>
    </location>
</feature>
<reference evidence="3" key="1">
    <citation type="journal article" date="2019" name="Int. J. Syst. Evol. Microbiol.">
        <title>The Global Catalogue of Microorganisms (GCM) 10K type strain sequencing project: providing services to taxonomists for standard genome sequencing and annotation.</title>
        <authorList>
            <consortium name="The Broad Institute Genomics Platform"/>
            <consortium name="The Broad Institute Genome Sequencing Center for Infectious Disease"/>
            <person name="Wu L."/>
            <person name="Ma J."/>
        </authorList>
    </citation>
    <scope>NUCLEOTIDE SEQUENCE [LARGE SCALE GENOMIC DNA]</scope>
    <source>
        <strain evidence="3">CGMCC 4.7397</strain>
    </source>
</reference>
<accession>A0ABW1ICT9</accession>
<dbReference type="InterPro" id="IPR015943">
    <property type="entry name" value="WD40/YVTN_repeat-like_dom_sf"/>
</dbReference>
<dbReference type="SUPFAM" id="SSF50974">
    <property type="entry name" value="Nitrous oxide reductase, N-terminal domain"/>
    <property type="match status" value="1"/>
</dbReference>
<protein>
    <submittedName>
        <fullName evidence="2">YncE family protein</fullName>
    </submittedName>
</protein>
<evidence type="ECO:0000256" key="1">
    <source>
        <dbReference type="SAM" id="MobiDB-lite"/>
    </source>
</evidence>
<gene>
    <name evidence="2" type="ORF">ACFQH9_20215</name>
</gene>
<evidence type="ECO:0000313" key="3">
    <source>
        <dbReference type="Proteomes" id="UP001596119"/>
    </source>
</evidence>
<dbReference type="EMBL" id="JBHSQK010000052">
    <property type="protein sequence ID" value="MFC5950598.1"/>
    <property type="molecule type" value="Genomic_DNA"/>
</dbReference>
<dbReference type="Gene3D" id="2.130.10.10">
    <property type="entry name" value="YVTN repeat-like/Quinoprotein amine dehydrogenase"/>
    <property type="match status" value="1"/>
</dbReference>
<evidence type="ECO:0000313" key="2">
    <source>
        <dbReference type="EMBL" id="MFC5950598.1"/>
    </source>
</evidence>